<comment type="function">
    <text evidence="6">May be involved in recombination.</text>
</comment>
<dbReference type="InterPro" id="IPR007476">
    <property type="entry name" value="RdgC"/>
</dbReference>
<evidence type="ECO:0000256" key="5">
    <source>
        <dbReference type="ARBA" id="ARBA00023172"/>
    </source>
</evidence>
<name>A0ABU9TP18_9GAMM</name>
<reference evidence="7 8" key="1">
    <citation type="submission" date="2024-03" db="EMBL/GenBank/DDBJ databases">
        <title>Community enrichment and isolation of bacterial strains for fucoidan degradation.</title>
        <authorList>
            <person name="Sichert A."/>
        </authorList>
    </citation>
    <scope>NUCLEOTIDE SEQUENCE [LARGE SCALE GENOMIC DNA]</scope>
    <source>
        <strain evidence="7 8">AS76</strain>
    </source>
</reference>
<accession>A0ABU9TP18</accession>
<evidence type="ECO:0000256" key="6">
    <source>
        <dbReference type="HAMAP-Rule" id="MF_00194"/>
    </source>
</evidence>
<evidence type="ECO:0000256" key="4">
    <source>
        <dbReference type="ARBA" id="ARBA00022490"/>
    </source>
</evidence>
<dbReference type="NCBIfam" id="NF001464">
    <property type="entry name" value="PRK00321.1-5"/>
    <property type="match status" value="1"/>
</dbReference>
<dbReference type="Pfam" id="PF04381">
    <property type="entry name" value="RdgC"/>
    <property type="match status" value="1"/>
</dbReference>
<organism evidence="7 8">
    <name type="scientific">Neptuniibacter pectenicola</name>
    <dbReference type="NCBI Taxonomy" id="1806669"/>
    <lineage>
        <taxon>Bacteria</taxon>
        <taxon>Pseudomonadati</taxon>
        <taxon>Pseudomonadota</taxon>
        <taxon>Gammaproteobacteria</taxon>
        <taxon>Oceanospirillales</taxon>
        <taxon>Oceanospirillaceae</taxon>
        <taxon>Neptuniibacter</taxon>
    </lineage>
</organism>
<evidence type="ECO:0000313" key="8">
    <source>
        <dbReference type="Proteomes" id="UP001449225"/>
    </source>
</evidence>
<keyword evidence="8" id="KW-1185">Reference proteome</keyword>
<dbReference type="RefSeq" id="WP_339891662.1">
    <property type="nucleotide sequence ID" value="NZ_CAXBCE010000026.1"/>
</dbReference>
<evidence type="ECO:0000313" key="7">
    <source>
        <dbReference type="EMBL" id="MEM5535461.1"/>
    </source>
</evidence>
<sequence>MWFKNVIFYRLTEAFEYTQEQLQEKLLEQTFTPCKSQELSRYGWVSPCRLLDDVLAHQVHGMFMVAARKEEKILPGAVIKEAVGEKIAVIEHEQARKVYKKEKDQLKDEVVLDLLPRAFSKFQQTTALILPSLGWIAVDASSHKRAEELLSHLRGTLGSLPIVLPDVQQSPSAVMSNWLEQDDSLPEGFEVLDECELRDNVLEGGVIRIKGQQLEDEEFVAHLEAGKRVVKLALEWDEQLKIVLQDDLSIKRLKLSEQLQEKMADEAAEDEVAQFDTDMVQMGLEFAKLFPAIIKAFGGEAKRP</sequence>
<proteinExistence type="inferred from homology"/>
<dbReference type="NCBIfam" id="NF001462">
    <property type="entry name" value="PRK00321.1-3"/>
    <property type="match status" value="1"/>
</dbReference>
<keyword evidence="4 6" id="KW-0963">Cytoplasm</keyword>
<evidence type="ECO:0000256" key="1">
    <source>
        <dbReference type="ARBA" id="ARBA00004453"/>
    </source>
</evidence>
<comment type="similarity">
    <text evidence="2 6">Belongs to the RdgC family.</text>
</comment>
<evidence type="ECO:0000256" key="2">
    <source>
        <dbReference type="ARBA" id="ARBA00008657"/>
    </source>
</evidence>
<dbReference type="PANTHER" id="PTHR38103:SF1">
    <property type="entry name" value="RECOMBINATION-ASSOCIATED PROTEIN RDGC"/>
    <property type="match status" value="1"/>
</dbReference>
<protein>
    <recommendedName>
        <fullName evidence="3 6">Recombination-associated protein RdgC</fullName>
    </recommendedName>
</protein>
<keyword evidence="5 6" id="KW-0233">DNA recombination</keyword>
<dbReference type="HAMAP" id="MF_00194">
    <property type="entry name" value="RdgC"/>
    <property type="match status" value="1"/>
</dbReference>
<dbReference type="Proteomes" id="UP001449225">
    <property type="component" value="Unassembled WGS sequence"/>
</dbReference>
<dbReference type="PANTHER" id="PTHR38103">
    <property type="entry name" value="RECOMBINATION-ASSOCIATED PROTEIN RDGC"/>
    <property type="match status" value="1"/>
</dbReference>
<evidence type="ECO:0000256" key="3">
    <source>
        <dbReference type="ARBA" id="ARBA00022296"/>
    </source>
</evidence>
<gene>
    <name evidence="6 7" type="primary">rdgC</name>
    <name evidence="7" type="ORF">WNY58_03545</name>
</gene>
<dbReference type="EMBL" id="JBBMRA010000002">
    <property type="protein sequence ID" value="MEM5535461.1"/>
    <property type="molecule type" value="Genomic_DNA"/>
</dbReference>
<comment type="caution">
    <text evidence="7">The sequence shown here is derived from an EMBL/GenBank/DDBJ whole genome shotgun (WGS) entry which is preliminary data.</text>
</comment>
<comment type="subcellular location">
    <subcellularLocation>
        <location evidence="1 6">Cytoplasm</location>
        <location evidence="1 6">Nucleoid</location>
    </subcellularLocation>
</comment>